<evidence type="ECO:0000313" key="2">
    <source>
        <dbReference type="EMBL" id="MCE5166878.1"/>
    </source>
</evidence>
<sequence length="173" mass="18534">MLKTSPSSTSPNDLSCVSPSSPNKISPIPMEKPVPGSSVSSMVTILMSLSPRSLSIDSLNSASTLQFDLKPLIADIRSQYTSYQSPPSSPTSSSKDALQDLDVELFENTQFENIVSLSDSSILEDLVPLAYLKKDAQNCTLFSAPTTIPGTKLPCHFGPASRTRAIEEIKGKP</sequence>
<evidence type="ECO:0000313" key="3">
    <source>
        <dbReference type="Proteomes" id="UP000823775"/>
    </source>
</evidence>
<organism evidence="2 3">
    <name type="scientific">Datura stramonium</name>
    <name type="common">Jimsonweed</name>
    <name type="synonym">Common thornapple</name>
    <dbReference type="NCBI Taxonomy" id="4076"/>
    <lineage>
        <taxon>Eukaryota</taxon>
        <taxon>Viridiplantae</taxon>
        <taxon>Streptophyta</taxon>
        <taxon>Embryophyta</taxon>
        <taxon>Tracheophyta</taxon>
        <taxon>Spermatophyta</taxon>
        <taxon>Magnoliopsida</taxon>
        <taxon>eudicotyledons</taxon>
        <taxon>Gunneridae</taxon>
        <taxon>Pentapetalae</taxon>
        <taxon>asterids</taxon>
        <taxon>lamiids</taxon>
        <taxon>Solanales</taxon>
        <taxon>Solanaceae</taxon>
        <taxon>Solanoideae</taxon>
        <taxon>Datureae</taxon>
        <taxon>Datura</taxon>
    </lineage>
</organism>
<dbReference type="Proteomes" id="UP000823775">
    <property type="component" value="Unassembled WGS sequence"/>
</dbReference>
<proteinExistence type="predicted"/>
<keyword evidence="3" id="KW-1185">Reference proteome</keyword>
<name>A0ABS8Y5B0_DATST</name>
<evidence type="ECO:0000256" key="1">
    <source>
        <dbReference type="SAM" id="MobiDB-lite"/>
    </source>
</evidence>
<feature type="compositionally biased region" description="Polar residues" evidence="1">
    <location>
        <begin position="1"/>
        <end position="17"/>
    </location>
</feature>
<feature type="region of interest" description="Disordered" evidence="1">
    <location>
        <begin position="1"/>
        <end position="38"/>
    </location>
</feature>
<gene>
    <name evidence="2" type="ORF">HAX54_028537</name>
</gene>
<feature type="non-terminal residue" evidence="2">
    <location>
        <position position="173"/>
    </location>
</feature>
<comment type="caution">
    <text evidence="2">The sequence shown here is derived from an EMBL/GenBank/DDBJ whole genome shotgun (WGS) entry which is preliminary data.</text>
</comment>
<feature type="compositionally biased region" description="Low complexity" evidence="1">
    <location>
        <begin position="18"/>
        <end position="29"/>
    </location>
</feature>
<dbReference type="EMBL" id="JACEIK010035066">
    <property type="protein sequence ID" value="MCE5166878.1"/>
    <property type="molecule type" value="Genomic_DNA"/>
</dbReference>
<protein>
    <submittedName>
        <fullName evidence="2">Uncharacterized protein</fullName>
    </submittedName>
</protein>
<reference evidence="2 3" key="1">
    <citation type="journal article" date="2021" name="BMC Genomics">
        <title>Datura genome reveals duplications of psychoactive alkaloid biosynthetic genes and high mutation rate following tissue culture.</title>
        <authorList>
            <person name="Rajewski A."/>
            <person name="Carter-House D."/>
            <person name="Stajich J."/>
            <person name="Litt A."/>
        </authorList>
    </citation>
    <scope>NUCLEOTIDE SEQUENCE [LARGE SCALE GENOMIC DNA]</scope>
    <source>
        <strain evidence="2">AR-01</strain>
    </source>
</reference>
<accession>A0ABS8Y5B0</accession>